<dbReference type="EMBL" id="LT629749">
    <property type="protein sequence ID" value="SDS46990.1"/>
    <property type="molecule type" value="Genomic_DNA"/>
</dbReference>
<evidence type="ECO:0000256" key="5">
    <source>
        <dbReference type="ARBA" id="ARBA00023002"/>
    </source>
</evidence>
<dbReference type="PANTHER" id="PTHR30468:SF5">
    <property type="entry name" value="ALPHA-KETOGLUTARATE-DEPENDENT SULFATE ESTER DIOXYGENASE"/>
    <property type="match status" value="1"/>
</dbReference>
<evidence type="ECO:0000256" key="3">
    <source>
        <dbReference type="ARBA" id="ARBA00022723"/>
    </source>
</evidence>
<keyword evidence="3" id="KW-0479">Metal-binding</keyword>
<accession>A0A1H1SFY1</accession>
<dbReference type="Proteomes" id="UP000199092">
    <property type="component" value="Chromosome I"/>
</dbReference>
<evidence type="ECO:0000256" key="4">
    <source>
        <dbReference type="ARBA" id="ARBA00022964"/>
    </source>
</evidence>
<dbReference type="Gene3D" id="3.60.130.10">
    <property type="entry name" value="Clavaminate synthase-like"/>
    <property type="match status" value="1"/>
</dbReference>
<protein>
    <submittedName>
        <fullName evidence="8">Taurine dioxygenase</fullName>
    </submittedName>
</protein>
<proteinExistence type="inferred from homology"/>
<dbReference type="AlphaFoldDB" id="A0A1H1SFY1"/>
<evidence type="ECO:0000256" key="2">
    <source>
        <dbReference type="ARBA" id="ARBA00005896"/>
    </source>
</evidence>
<dbReference type="PANTHER" id="PTHR30468">
    <property type="entry name" value="ALPHA-KETOGLUTARATE-DEPENDENT SULFONATE DIOXYGENASE"/>
    <property type="match status" value="1"/>
</dbReference>
<gene>
    <name evidence="8" type="ORF">SAMN04488543_1792</name>
</gene>
<keyword evidence="5" id="KW-0560">Oxidoreductase</keyword>
<dbReference type="GO" id="GO:0046872">
    <property type="term" value="F:metal ion binding"/>
    <property type="evidence" value="ECO:0007669"/>
    <property type="project" value="UniProtKB-KW"/>
</dbReference>
<dbReference type="InterPro" id="IPR051323">
    <property type="entry name" value="AtsK-like"/>
</dbReference>
<dbReference type="Pfam" id="PF02668">
    <property type="entry name" value="TauD"/>
    <property type="match status" value="1"/>
</dbReference>
<evidence type="ECO:0000259" key="7">
    <source>
        <dbReference type="Pfam" id="PF02668"/>
    </source>
</evidence>
<evidence type="ECO:0000256" key="6">
    <source>
        <dbReference type="ARBA" id="ARBA00023004"/>
    </source>
</evidence>
<organism evidence="8 9">
    <name type="scientific">Friedmanniella luteola</name>
    <dbReference type="NCBI Taxonomy" id="546871"/>
    <lineage>
        <taxon>Bacteria</taxon>
        <taxon>Bacillati</taxon>
        <taxon>Actinomycetota</taxon>
        <taxon>Actinomycetes</taxon>
        <taxon>Propionibacteriales</taxon>
        <taxon>Nocardioidaceae</taxon>
        <taxon>Friedmanniella</taxon>
    </lineage>
</organism>
<comment type="cofactor">
    <cofactor evidence="1">
        <name>Fe(2+)</name>
        <dbReference type="ChEBI" id="CHEBI:29033"/>
    </cofactor>
</comment>
<keyword evidence="6" id="KW-0408">Iron</keyword>
<reference evidence="8 9" key="1">
    <citation type="submission" date="2016-10" db="EMBL/GenBank/DDBJ databases">
        <authorList>
            <person name="de Groot N.N."/>
        </authorList>
    </citation>
    <scope>NUCLEOTIDE SEQUENCE [LARGE SCALE GENOMIC DNA]</scope>
    <source>
        <strain evidence="8 9">DSM 21741</strain>
    </source>
</reference>
<dbReference type="GO" id="GO:0005737">
    <property type="term" value="C:cytoplasm"/>
    <property type="evidence" value="ECO:0007669"/>
    <property type="project" value="TreeGrafter"/>
</dbReference>
<keyword evidence="4 8" id="KW-0223">Dioxygenase</keyword>
<dbReference type="SUPFAM" id="SSF51197">
    <property type="entry name" value="Clavaminate synthase-like"/>
    <property type="match status" value="1"/>
</dbReference>
<name>A0A1H1SFY1_9ACTN</name>
<feature type="domain" description="TauD/TfdA-like" evidence="7">
    <location>
        <begin position="20"/>
        <end position="286"/>
    </location>
</feature>
<dbReference type="GO" id="GO:0016706">
    <property type="term" value="F:2-oxoglutarate-dependent dioxygenase activity"/>
    <property type="evidence" value="ECO:0007669"/>
    <property type="project" value="TreeGrafter"/>
</dbReference>
<dbReference type="InterPro" id="IPR042098">
    <property type="entry name" value="TauD-like_sf"/>
</dbReference>
<evidence type="ECO:0000313" key="9">
    <source>
        <dbReference type="Proteomes" id="UP000199092"/>
    </source>
</evidence>
<sequence length="314" mass="34572">MTLLQDRLSTTDDGYARITVRPLGESIGATVGGVRLGGDVDPAAVAEIRRALLAHKVVFFSGQDHLDDAGQHEFASLLGTPTSPHPTVRGNDNGVLAIDSERGKANSWHTDVTFVDRIPAISLLRPLILPSHGGTTVWANTATAYERLHPALQALVDRLWAVHTNLYDYVAERDEKRIGGIDIEEQAYRDEFASQVFETEHPVVRVHPETGERTLLLGHFVKRFVGLSSHDSADLFTLLQRHVTRLENTVRWHWSSGDLAIWDNRATQHYGVADYGDQKRLLHRITLAGDVPVSVDGVSSTPRQGDASAFSALV</sequence>
<dbReference type="STRING" id="546871.SAMN04488543_1792"/>
<dbReference type="RefSeq" id="WP_091412163.1">
    <property type="nucleotide sequence ID" value="NZ_LT629749.1"/>
</dbReference>
<keyword evidence="9" id="KW-1185">Reference proteome</keyword>
<dbReference type="InterPro" id="IPR003819">
    <property type="entry name" value="TauD/TfdA-like"/>
</dbReference>
<comment type="similarity">
    <text evidence="2">Belongs to the TfdA dioxygenase family.</text>
</comment>
<dbReference type="OrthoDB" id="581608at2"/>
<evidence type="ECO:0000313" key="8">
    <source>
        <dbReference type="EMBL" id="SDS46990.1"/>
    </source>
</evidence>
<evidence type="ECO:0000256" key="1">
    <source>
        <dbReference type="ARBA" id="ARBA00001954"/>
    </source>
</evidence>